<dbReference type="PIRSF" id="PIRSF002869">
    <property type="entry name" value="MviN"/>
    <property type="match status" value="1"/>
</dbReference>
<comment type="caution">
    <text evidence="12">The sequence shown here is derived from an EMBL/GenBank/DDBJ whole genome shotgun (WGS) entry which is preliminary data.</text>
</comment>
<accession>A0A2S7DB03</accession>
<dbReference type="EMBL" id="MDED01000072">
    <property type="protein sequence ID" value="PPU70996.1"/>
    <property type="molecule type" value="Genomic_DNA"/>
</dbReference>
<feature type="transmembrane region" description="Helical" evidence="10">
    <location>
        <begin position="468"/>
        <end position="493"/>
    </location>
</feature>
<feature type="transmembrane region" description="Helical" evidence="10">
    <location>
        <begin position="433"/>
        <end position="456"/>
    </location>
</feature>
<evidence type="ECO:0000256" key="1">
    <source>
        <dbReference type="ARBA" id="ARBA00004651"/>
    </source>
</evidence>
<keyword evidence="3 10" id="KW-0812">Transmembrane</keyword>
<feature type="transmembrane region" description="Helical" evidence="10">
    <location>
        <begin position="359"/>
        <end position="380"/>
    </location>
</feature>
<feature type="transmembrane region" description="Helical" evidence="10">
    <location>
        <begin position="89"/>
        <end position="115"/>
    </location>
</feature>
<evidence type="ECO:0000256" key="3">
    <source>
        <dbReference type="ARBA" id="ARBA00022692"/>
    </source>
</evidence>
<feature type="transmembrane region" description="Helical" evidence="10">
    <location>
        <begin position="242"/>
        <end position="264"/>
    </location>
</feature>
<keyword evidence="4 10" id="KW-0133">Cell shape</keyword>
<comment type="subcellular location">
    <subcellularLocation>
        <location evidence="10">Cell inner membrane</location>
        <topology evidence="10">Multi-pass membrane protein</topology>
    </subcellularLocation>
    <subcellularLocation>
        <location evidence="1">Cell membrane</location>
        <topology evidence="1">Multi-pass membrane protein</topology>
    </subcellularLocation>
</comment>
<feature type="transmembrane region" description="Helical" evidence="10">
    <location>
        <begin position="162"/>
        <end position="182"/>
    </location>
</feature>
<comment type="function">
    <text evidence="8 10 11">Involved in peptidoglycan biosynthesis. Transports lipid-linked peptidoglycan precursors from the inner to the outer leaflet of the cytoplasmic membrane.</text>
</comment>
<evidence type="ECO:0000256" key="6">
    <source>
        <dbReference type="ARBA" id="ARBA00022989"/>
    </source>
</evidence>
<organism evidence="12 13">
    <name type="scientific">Xanthomonas cucurbitae</name>
    <dbReference type="NCBI Taxonomy" id="56453"/>
    <lineage>
        <taxon>Bacteria</taxon>
        <taxon>Pseudomonadati</taxon>
        <taxon>Pseudomonadota</taxon>
        <taxon>Gammaproteobacteria</taxon>
        <taxon>Lysobacterales</taxon>
        <taxon>Lysobacteraceae</taxon>
        <taxon>Xanthomonas</taxon>
    </lineage>
</organism>
<feature type="transmembrane region" description="Helical" evidence="10">
    <location>
        <begin position="276"/>
        <end position="297"/>
    </location>
</feature>
<comment type="pathway">
    <text evidence="10">Cell wall biogenesis; peptidoglycan biosynthesis.</text>
</comment>
<evidence type="ECO:0000256" key="7">
    <source>
        <dbReference type="ARBA" id="ARBA00023136"/>
    </source>
</evidence>
<dbReference type="GO" id="GO:0034204">
    <property type="term" value="P:lipid translocation"/>
    <property type="evidence" value="ECO:0007669"/>
    <property type="project" value="TreeGrafter"/>
</dbReference>
<evidence type="ECO:0000256" key="4">
    <source>
        <dbReference type="ARBA" id="ARBA00022960"/>
    </source>
</evidence>
<keyword evidence="10" id="KW-0997">Cell inner membrane</keyword>
<name>A0A2S7DB03_9XANT</name>
<keyword evidence="7 10" id="KW-0472">Membrane</keyword>
<feature type="transmembrane region" description="Helical" evidence="10">
    <location>
        <begin position="318"/>
        <end position="339"/>
    </location>
</feature>
<evidence type="ECO:0000256" key="9">
    <source>
        <dbReference type="ARBA" id="ARBA00061532"/>
    </source>
</evidence>
<evidence type="ECO:0000256" key="10">
    <source>
        <dbReference type="HAMAP-Rule" id="MF_02078"/>
    </source>
</evidence>
<evidence type="ECO:0000256" key="5">
    <source>
        <dbReference type="ARBA" id="ARBA00022984"/>
    </source>
</evidence>
<dbReference type="PRINTS" id="PR01806">
    <property type="entry name" value="VIRFACTRMVIN"/>
</dbReference>
<feature type="transmembrane region" description="Helical" evidence="10">
    <location>
        <begin position="505"/>
        <end position="528"/>
    </location>
</feature>
<dbReference type="GO" id="GO:0015648">
    <property type="term" value="F:lipid-linked peptidoglycan transporter activity"/>
    <property type="evidence" value="ECO:0007669"/>
    <property type="project" value="UniProtKB-UniRule"/>
</dbReference>
<sequence length="536" mass="57534">MKRDAGRSGLFRSLISFSSMTLVSRVLGLIRDLTINASFGATAASDAFWVAFRIPNFLRRLFAEGSFASAFVPVLVEVKSRRPQELPAFVANMLGILGAALLVVTAAGVLLAPSVASVFSFGDTDGEKAQLTSELLRITFPFIFFVSLTALAGSILNSFQKFAIPALTPVILNICMIIGAVWGSKVANPPIVAMGWAVLIAGILQLIFQIPSLARLGLFVWPRWNWRDSEVRKVLRLMVPTLFGSSVAQVNLLFDTFLAAALVAGSQTWLTQADRFLELPLGLFGIALGTVILPTLSRHHVSNDGGAFNDTLDWGMRVTLMISAPAMVGLATLAEPLVATMFQRGKFTAFDTNMAGMSVLALSVGLPAFALVKVLVPAFFSRQDTSTPVRAGIASLVANAVFNVVLLGALLSYKAQDWRDRGLMETLASTPGLHVALGLASALASYVNVLLLWSALTKQKGYIRSTGWISFLLRLCASCILMGCAIYCGLYFAPDFTLSAEVVRIGWLTALVALGSSVYVLSMLAFGFRPSDLSKL</sequence>
<dbReference type="InterPro" id="IPR051050">
    <property type="entry name" value="Lipid_II_flippase_MurJ/MviN"/>
</dbReference>
<dbReference type="Proteomes" id="UP000239561">
    <property type="component" value="Unassembled WGS sequence"/>
</dbReference>
<dbReference type="NCBIfam" id="TIGR01695">
    <property type="entry name" value="murJ_mviN"/>
    <property type="match status" value="1"/>
</dbReference>
<dbReference type="GO" id="GO:0071555">
    <property type="term" value="P:cell wall organization"/>
    <property type="evidence" value="ECO:0007669"/>
    <property type="project" value="UniProtKB-UniRule"/>
</dbReference>
<dbReference type="GO" id="GO:0008360">
    <property type="term" value="P:regulation of cell shape"/>
    <property type="evidence" value="ECO:0007669"/>
    <property type="project" value="UniProtKB-UniRule"/>
</dbReference>
<keyword evidence="6 10" id="KW-1133">Transmembrane helix</keyword>
<feature type="transmembrane region" description="Helical" evidence="10">
    <location>
        <begin position="194"/>
        <end position="221"/>
    </location>
</feature>
<dbReference type="HAMAP" id="MF_02078">
    <property type="entry name" value="MurJ_MviN"/>
    <property type="match status" value="1"/>
</dbReference>
<dbReference type="Pfam" id="PF03023">
    <property type="entry name" value="MurJ"/>
    <property type="match status" value="1"/>
</dbReference>
<keyword evidence="5 10" id="KW-0573">Peptidoglycan synthesis</keyword>
<dbReference type="PANTHER" id="PTHR47019:SF1">
    <property type="entry name" value="LIPID II FLIPPASE MURJ"/>
    <property type="match status" value="1"/>
</dbReference>
<evidence type="ECO:0000256" key="2">
    <source>
        <dbReference type="ARBA" id="ARBA00022475"/>
    </source>
</evidence>
<dbReference type="UniPathway" id="UPA00219"/>
<keyword evidence="10 11" id="KW-0961">Cell wall biogenesis/degradation</keyword>
<feature type="transmembrane region" description="Helical" evidence="10">
    <location>
        <begin position="135"/>
        <end position="155"/>
    </location>
</feature>
<dbReference type="CDD" id="cd13123">
    <property type="entry name" value="MATE_MurJ_like"/>
    <property type="match status" value="1"/>
</dbReference>
<proteinExistence type="inferred from homology"/>
<comment type="similarity">
    <text evidence="9 10 11">Belongs to the MurJ/MviN family.</text>
</comment>
<reference evidence="12 13" key="1">
    <citation type="submission" date="2016-08" db="EMBL/GenBank/DDBJ databases">
        <authorList>
            <person name="Seilhamer J.J."/>
        </authorList>
    </citation>
    <scope>NUCLEOTIDE SEQUENCE [LARGE SCALE GENOMIC DNA]</scope>
    <source>
        <strain evidence="12 13">CFBP2542</strain>
    </source>
</reference>
<dbReference type="OrthoDB" id="9816572at2"/>
<evidence type="ECO:0000313" key="13">
    <source>
        <dbReference type="Proteomes" id="UP000239561"/>
    </source>
</evidence>
<evidence type="ECO:0000313" key="12">
    <source>
        <dbReference type="EMBL" id="PPU70996.1"/>
    </source>
</evidence>
<dbReference type="PANTHER" id="PTHR47019">
    <property type="entry name" value="LIPID II FLIPPASE MURJ"/>
    <property type="match status" value="1"/>
</dbReference>
<protein>
    <recommendedName>
        <fullName evidence="10">Probable lipid II flippase MurJ</fullName>
    </recommendedName>
</protein>
<evidence type="ECO:0000256" key="8">
    <source>
        <dbReference type="ARBA" id="ARBA00060041"/>
    </source>
</evidence>
<keyword evidence="2 10" id="KW-1003">Cell membrane</keyword>
<evidence type="ECO:0000256" key="11">
    <source>
        <dbReference type="PIRNR" id="PIRNR002869"/>
    </source>
</evidence>
<dbReference type="GO" id="GO:0005886">
    <property type="term" value="C:plasma membrane"/>
    <property type="evidence" value="ECO:0007669"/>
    <property type="project" value="UniProtKB-SubCell"/>
</dbReference>
<keyword evidence="10 11" id="KW-0813">Transport</keyword>
<gene>
    <name evidence="12" type="primary">mviN</name>
    <name evidence="10" type="synonym">murJ</name>
    <name evidence="12" type="ORF">XcuCFBP2542_18400</name>
</gene>
<dbReference type="AlphaFoldDB" id="A0A2S7DB03"/>
<feature type="transmembrane region" description="Helical" evidence="10">
    <location>
        <begin position="392"/>
        <end position="413"/>
    </location>
</feature>
<dbReference type="GO" id="GO:0009252">
    <property type="term" value="P:peptidoglycan biosynthetic process"/>
    <property type="evidence" value="ECO:0007669"/>
    <property type="project" value="UniProtKB-UniRule"/>
</dbReference>
<dbReference type="InterPro" id="IPR004268">
    <property type="entry name" value="MurJ"/>
</dbReference>